<feature type="signal peptide" evidence="1">
    <location>
        <begin position="1"/>
        <end position="19"/>
    </location>
</feature>
<accession>A0A167F8F8</accession>
<dbReference type="Gene3D" id="1.20.1280.140">
    <property type="match status" value="1"/>
</dbReference>
<organism evidence="2 3">
    <name type="scientific">Sugiyamaella lignohabitans</name>
    <dbReference type="NCBI Taxonomy" id="796027"/>
    <lineage>
        <taxon>Eukaryota</taxon>
        <taxon>Fungi</taxon>
        <taxon>Dikarya</taxon>
        <taxon>Ascomycota</taxon>
        <taxon>Saccharomycotina</taxon>
        <taxon>Dipodascomycetes</taxon>
        <taxon>Dipodascales</taxon>
        <taxon>Trichomonascaceae</taxon>
        <taxon>Sugiyamaella</taxon>
    </lineage>
</organism>
<evidence type="ECO:0000256" key="1">
    <source>
        <dbReference type="SAM" id="SignalP"/>
    </source>
</evidence>
<dbReference type="Pfam" id="PF12296">
    <property type="entry name" value="HsbA"/>
    <property type="match status" value="1"/>
</dbReference>
<dbReference type="GeneID" id="30034494"/>
<proteinExistence type="predicted"/>
<dbReference type="PANTHER" id="PTHR38123:SF1">
    <property type="entry name" value="HYDROPHOBIC SURFACE BINDING PROTEIN"/>
    <property type="match status" value="1"/>
</dbReference>
<dbReference type="EMBL" id="CP014503">
    <property type="protein sequence ID" value="ANB14952.1"/>
    <property type="molecule type" value="Genomic_DNA"/>
</dbReference>
<dbReference type="AlphaFoldDB" id="A0A167F8F8"/>
<dbReference type="Proteomes" id="UP000189580">
    <property type="component" value="Chromosome b"/>
</dbReference>
<protein>
    <submittedName>
        <fullName evidence="2">Uncharacterized protein</fullName>
    </submittedName>
</protein>
<evidence type="ECO:0000313" key="2">
    <source>
        <dbReference type="EMBL" id="ANB14952.1"/>
    </source>
</evidence>
<dbReference type="PANTHER" id="PTHR38123">
    <property type="entry name" value="CELL WALL SERINE-THREONINE-RICH GALACTOMANNOPROTEIN MP1 (AFU_ORTHOLOGUE AFUA_4G03240)"/>
    <property type="match status" value="1"/>
</dbReference>
<feature type="chain" id="PRO_5007886256" evidence="1">
    <location>
        <begin position="20"/>
        <end position="190"/>
    </location>
</feature>
<keyword evidence="1" id="KW-0732">Signal</keyword>
<name>A0A167F8F8_9ASCO</name>
<gene>
    <name evidence="2" type="ORF">AWJ20_2569</name>
</gene>
<dbReference type="RefSeq" id="XP_018737429.1">
    <property type="nucleotide sequence ID" value="XM_018879519.1"/>
</dbReference>
<keyword evidence="3" id="KW-1185">Reference proteome</keyword>
<sequence length="190" mass="18811">MVAITSLSPLVLLVGSVLAQSCTPSSQGAAIASNLASIQSACTSTDSLVRSFTSSQGLLAALNIQTSEQNIQSAVNAAITNAGALSAPTACDEQVIVAALLAAAPSITQLLSDITSKQADFNAVGVSSIIVNDLTSLQSGTFKLESQVYAKVPCSALTSAKSSLTAINNGFASALTAYGASGAAAPVSPC</sequence>
<dbReference type="OrthoDB" id="3485059at2759"/>
<dbReference type="KEGG" id="slb:AWJ20_2569"/>
<evidence type="ECO:0000313" key="3">
    <source>
        <dbReference type="Proteomes" id="UP000189580"/>
    </source>
</evidence>
<dbReference type="InterPro" id="IPR021054">
    <property type="entry name" value="Cell_wall_mannoprotein_1"/>
</dbReference>
<reference evidence="2 3" key="1">
    <citation type="submission" date="2016-02" db="EMBL/GenBank/DDBJ databases">
        <title>Complete genome sequence and transcriptome regulation of the pentose utilising yeast Sugiyamaella lignohabitans.</title>
        <authorList>
            <person name="Bellasio M."/>
            <person name="Peymann A."/>
            <person name="Valli M."/>
            <person name="Sipitzky M."/>
            <person name="Graf A."/>
            <person name="Sauer M."/>
            <person name="Marx H."/>
            <person name="Mattanovich D."/>
        </authorList>
    </citation>
    <scope>NUCLEOTIDE SEQUENCE [LARGE SCALE GENOMIC DNA]</scope>
    <source>
        <strain evidence="2 3">CBS 10342</strain>
    </source>
</reference>
<dbReference type="GO" id="GO:0005576">
    <property type="term" value="C:extracellular region"/>
    <property type="evidence" value="ECO:0007669"/>
    <property type="project" value="TreeGrafter"/>
</dbReference>